<proteinExistence type="predicted"/>
<dbReference type="EMBL" id="ACYG01000027">
    <property type="protein sequence ID" value="EEV17387.1"/>
    <property type="molecule type" value="Genomic_DNA"/>
</dbReference>
<dbReference type="RefSeq" id="WP_005872523.1">
    <property type="nucleotide sequence ID" value="NZ_ACYG01000027.1"/>
</dbReference>
<dbReference type="STRING" id="824.CGRAC_0592"/>
<dbReference type="OrthoDB" id="9933451at2"/>
<accession>C8PIM2</accession>
<dbReference type="Proteomes" id="UP000005709">
    <property type="component" value="Unassembled WGS sequence"/>
</dbReference>
<reference evidence="1 2" key="1">
    <citation type="submission" date="2009-07" db="EMBL/GenBank/DDBJ databases">
        <authorList>
            <person name="Madupu R."/>
            <person name="Sebastian Y."/>
            <person name="Durkin A.S."/>
            <person name="Torralba M."/>
            <person name="Methe B."/>
            <person name="Sutton G.G."/>
            <person name="Strausberg R.L."/>
            <person name="Nelson K.E."/>
        </authorList>
    </citation>
    <scope>NUCLEOTIDE SEQUENCE [LARGE SCALE GENOMIC DNA]</scope>
    <source>
        <strain evidence="1 2">RM3268</strain>
    </source>
</reference>
<name>C8PIM2_9BACT</name>
<gene>
    <name evidence="1" type="ORF">CAMGR0001_1683</name>
</gene>
<protein>
    <submittedName>
        <fullName evidence="1">Uncharacterized protein</fullName>
    </submittedName>
</protein>
<evidence type="ECO:0000313" key="1">
    <source>
        <dbReference type="EMBL" id="EEV17387.1"/>
    </source>
</evidence>
<evidence type="ECO:0000313" key="2">
    <source>
        <dbReference type="Proteomes" id="UP000005709"/>
    </source>
</evidence>
<dbReference type="AlphaFoldDB" id="C8PIM2"/>
<comment type="caution">
    <text evidence="1">The sequence shown here is derived from an EMBL/GenBank/DDBJ whole genome shotgun (WGS) entry which is preliminary data.</text>
</comment>
<organism evidence="1 2">
    <name type="scientific">Campylobacter gracilis RM3268</name>
    <dbReference type="NCBI Taxonomy" id="553220"/>
    <lineage>
        <taxon>Bacteria</taxon>
        <taxon>Pseudomonadati</taxon>
        <taxon>Campylobacterota</taxon>
        <taxon>Epsilonproteobacteria</taxon>
        <taxon>Campylobacterales</taxon>
        <taxon>Campylobacteraceae</taxon>
        <taxon>Campylobacter</taxon>
    </lineage>
</organism>
<keyword evidence="2" id="KW-1185">Reference proteome</keyword>
<sequence>MTIVNSDIDVLVDALRSLGAGALLGAAAENLKEAIRAVQITGKTAGVTIKISVKSDPNSEGEVLVFGTTSASLPKEPVKARFYVSNELLPVRNAPNQLVMKM</sequence>